<feature type="region of interest" description="Disordered" evidence="1">
    <location>
        <begin position="1"/>
        <end position="23"/>
    </location>
</feature>
<dbReference type="EMBL" id="LO017727">
    <property type="protein sequence ID" value="CRH07058.1"/>
    <property type="molecule type" value="Genomic_DNA"/>
</dbReference>
<accession>A0A1S7LKB4</accession>
<name>A0A1S7LKB4_MAGMO</name>
<evidence type="ECO:0000256" key="1">
    <source>
        <dbReference type="SAM" id="MobiDB-lite"/>
    </source>
</evidence>
<protein>
    <submittedName>
        <fullName evidence="2">Uncharacterized protein</fullName>
    </submittedName>
</protein>
<organism evidence="2">
    <name type="scientific">Magnetococcus massalia (strain MO-1)</name>
    <dbReference type="NCBI Taxonomy" id="451514"/>
    <lineage>
        <taxon>Bacteria</taxon>
        <taxon>Pseudomonadati</taxon>
        <taxon>Pseudomonadota</taxon>
        <taxon>Magnetococcia</taxon>
        <taxon>Magnetococcales</taxon>
        <taxon>Magnetococcaceae</taxon>
        <taxon>Magnetococcus</taxon>
    </lineage>
</organism>
<evidence type="ECO:0000313" key="2">
    <source>
        <dbReference type="EMBL" id="CRH07058.1"/>
    </source>
</evidence>
<dbReference type="AlphaFoldDB" id="A0A1S7LKB4"/>
<sequence length="78" mass="8560">MRVERLSASDRERSSASHRFNRGAPTGRAWAVLIICKSVWAGPWSDGGHALNHHEGEWNETGFCFGYGICTAGLRTGL</sequence>
<reference evidence="2" key="1">
    <citation type="submission" date="2015-04" db="EMBL/GenBank/DDBJ databases">
        <authorList>
            <person name="Syromyatnikov M.Y."/>
            <person name="Popov V.N."/>
        </authorList>
    </citation>
    <scope>NUCLEOTIDE SEQUENCE</scope>
    <source>
        <strain evidence="2">MO-1</strain>
    </source>
</reference>
<proteinExistence type="predicted"/>
<gene>
    <name evidence="2" type="ORF">MAGMO_2911</name>
</gene>
<feature type="compositionally biased region" description="Basic and acidic residues" evidence="1">
    <location>
        <begin position="1"/>
        <end position="15"/>
    </location>
</feature>